<sequence>MMMMMSLGEAITLYTAIKNCNVHLYHGHGRNNDYTFLCESIFPHILYIAYVRFRYRSILVLLLLMDYFRWIANFKWIVILVQFITTIVLTSTYFLMIDYMEYFLHTTVFWILAEFFSFVLLYLIQDDVKVLQKRRVIDDESHLRRSIINTFLRTKALAGIVFALESIIELLFNTTPTFGSCALGVTQIDSTLFIIILFKLDPNLRTNFVKVIFADKYGDLFGFKDRK</sequence>
<name>A0AAW1MCA4_POPJA</name>
<dbReference type="AlphaFoldDB" id="A0AAW1MCA4"/>
<organism evidence="2 3">
    <name type="scientific">Popillia japonica</name>
    <name type="common">Japanese beetle</name>
    <dbReference type="NCBI Taxonomy" id="7064"/>
    <lineage>
        <taxon>Eukaryota</taxon>
        <taxon>Metazoa</taxon>
        <taxon>Ecdysozoa</taxon>
        <taxon>Arthropoda</taxon>
        <taxon>Hexapoda</taxon>
        <taxon>Insecta</taxon>
        <taxon>Pterygota</taxon>
        <taxon>Neoptera</taxon>
        <taxon>Endopterygota</taxon>
        <taxon>Coleoptera</taxon>
        <taxon>Polyphaga</taxon>
        <taxon>Scarabaeiformia</taxon>
        <taxon>Scarabaeidae</taxon>
        <taxon>Rutelinae</taxon>
        <taxon>Popillia</taxon>
    </lineage>
</organism>
<comment type="caution">
    <text evidence="2">The sequence shown here is derived from an EMBL/GenBank/DDBJ whole genome shotgun (WGS) entry which is preliminary data.</text>
</comment>
<reference evidence="2 3" key="1">
    <citation type="journal article" date="2024" name="BMC Genomics">
        <title>De novo assembly and annotation of Popillia japonica's genome with initial clues to its potential as an invasive pest.</title>
        <authorList>
            <person name="Cucini C."/>
            <person name="Boschi S."/>
            <person name="Funari R."/>
            <person name="Cardaioli E."/>
            <person name="Iannotti N."/>
            <person name="Marturano G."/>
            <person name="Paoli F."/>
            <person name="Bruttini M."/>
            <person name="Carapelli A."/>
            <person name="Frati F."/>
            <person name="Nardi F."/>
        </authorList>
    </citation>
    <scope>NUCLEOTIDE SEQUENCE [LARGE SCALE GENOMIC DNA]</scope>
    <source>
        <strain evidence="2">DMR45628</strain>
    </source>
</reference>
<evidence type="ECO:0000313" key="2">
    <source>
        <dbReference type="EMBL" id="KAK9743714.1"/>
    </source>
</evidence>
<keyword evidence="3" id="KW-1185">Reference proteome</keyword>
<gene>
    <name evidence="2" type="ORF">QE152_g8373</name>
</gene>
<accession>A0AAW1MCA4</accession>
<dbReference type="Proteomes" id="UP001458880">
    <property type="component" value="Unassembled WGS sequence"/>
</dbReference>
<protein>
    <submittedName>
        <fullName evidence="2">Uncharacterized protein</fullName>
    </submittedName>
</protein>
<proteinExistence type="predicted"/>
<keyword evidence="1" id="KW-0472">Membrane</keyword>
<evidence type="ECO:0000313" key="3">
    <source>
        <dbReference type="Proteomes" id="UP001458880"/>
    </source>
</evidence>
<feature type="transmembrane region" description="Helical" evidence="1">
    <location>
        <begin position="74"/>
        <end position="96"/>
    </location>
</feature>
<dbReference type="EMBL" id="JASPKY010000066">
    <property type="protein sequence ID" value="KAK9743714.1"/>
    <property type="molecule type" value="Genomic_DNA"/>
</dbReference>
<evidence type="ECO:0000256" key="1">
    <source>
        <dbReference type="SAM" id="Phobius"/>
    </source>
</evidence>
<feature type="transmembrane region" description="Helical" evidence="1">
    <location>
        <begin position="102"/>
        <end position="124"/>
    </location>
</feature>
<keyword evidence="1" id="KW-0812">Transmembrane</keyword>
<keyword evidence="1" id="KW-1133">Transmembrane helix</keyword>